<name>A0A1I7GPX6_9FLAO</name>
<proteinExistence type="predicted"/>
<dbReference type="STRING" id="1224947.SAMN05216480_105160"/>
<dbReference type="AlphaFoldDB" id="A0A1I7GPX6"/>
<gene>
    <name evidence="2" type="ORF">SAMN05216480_105160</name>
</gene>
<organism evidence="2 3">
    <name type="scientific">Pustulibacterium marinum</name>
    <dbReference type="NCBI Taxonomy" id="1224947"/>
    <lineage>
        <taxon>Bacteria</taxon>
        <taxon>Pseudomonadati</taxon>
        <taxon>Bacteroidota</taxon>
        <taxon>Flavobacteriia</taxon>
        <taxon>Flavobacteriales</taxon>
        <taxon>Flavobacteriaceae</taxon>
        <taxon>Pustulibacterium</taxon>
    </lineage>
</organism>
<feature type="chain" id="PRO_5011510941" description="Phosphate-selective porin O and P" evidence="1">
    <location>
        <begin position="24"/>
        <end position="422"/>
    </location>
</feature>
<dbReference type="OrthoDB" id="638836at2"/>
<dbReference type="SUPFAM" id="SSF56935">
    <property type="entry name" value="Porins"/>
    <property type="match status" value="1"/>
</dbReference>
<evidence type="ECO:0000313" key="3">
    <source>
        <dbReference type="Proteomes" id="UP000199138"/>
    </source>
</evidence>
<dbReference type="EMBL" id="FPBK01000005">
    <property type="protein sequence ID" value="SFU50497.1"/>
    <property type="molecule type" value="Genomic_DNA"/>
</dbReference>
<evidence type="ECO:0000313" key="2">
    <source>
        <dbReference type="EMBL" id="SFU50497.1"/>
    </source>
</evidence>
<reference evidence="2 3" key="1">
    <citation type="submission" date="2016-10" db="EMBL/GenBank/DDBJ databases">
        <authorList>
            <person name="de Groot N.N."/>
        </authorList>
    </citation>
    <scope>NUCLEOTIDE SEQUENCE [LARGE SCALE GENOMIC DNA]</scope>
    <source>
        <strain evidence="2 3">CGMCC 1.12333</strain>
    </source>
</reference>
<protein>
    <recommendedName>
        <fullName evidence="4">Phosphate-selective porin O and P</fullName>
    </recommendedName>
</protein>
<sequence length="422" mass="46825">MTHGVQKLIGLLGVALLAGTTYAQETEIGYFNEPGKVSLNTFETVKSDTSAFDKVKVRVGGDFSLQYQALEQETASGIALLDLSSGFNLATANLNIDVQLADGVRMNLITYLSSRHHRETWVKGGYIQFDKLPFLHSDAIDKIMEKVTVKIGHMEINYGDAHFRRTDNGRAILNPFVGNLVMDAFATEVGGEIYYQNNGFLGMVGITNGQLDPTVTRHSTDPSIYFKLGYDKQVNTDLRTRITGSYYSTNRTARNTLYAGDRGGSRYYYVLLPEDADTGESNHTTGRFNPGFTSEVQAIMINPFVKYKGLEFFGTAEFSKGKSATETEERAATQLSGELLYRFGGNENFYIGGRYTTVNAELAGYDDEVNVNRLQASVGWFMTKNVLAKLEYVNQEYKDYPTGVIFNGGKFNGVMLEATISF</sequence>
<dbReference type="Proteomes" id="UP000199138">
    <property type="component" value="Unassembled WGS sequence"/>
</dbReference>
<evidence type="ECO:0000256" key="1">
    <source>
        <dbReference type="SAM" id="SignalP"/>
    </source>
</evidence>
<keyword evidence="1" id="KW-0732">Signal</keyword>
<dbReference type="RefSeq" id="WP_093024822.1">
    <property type="nucleotide sequence ID" value="NZ_FPBK01000005.1"/>
</dbReference>
<accession>A0A1I7GPX6</accession>
<evidence type="ECO:0008006" key="4">
    <source>
        <dbReference type="Google" id="ProtNLM"/>
    </source>
</evidence>
<keyword evidence="3" id="KW-1185">Reference proteome</keyword>
<feature type="signal peptide" evidence="1">
    <location>
        <begin position="1"/>
        <end position="23"/>
    </location>
</feature>